<protein>
    <recommendedName>
        <fullName evidence="4">L-xylulose reductase</fullName>
    </recommendedName>
</protein>
<name>A0A7R9JYF5_TIMGE</name>
<evidence type="ECO:0000313" key="3">
    <source>
        <dbReference type="EMBL" id="CAD7594550.1"/>
    </source>
</evidence>
<dbReference type="AlphaFoldDB" id="A0A7R9JYF5"/>
<evidence type="ECO:0000256" key="2">
    <source>
        <dbReference type="ARBA" id="ARBA00022857"/>
    </source>
</evidence>
<dbReference type="InterPro" id="IPR051737">
    <property type="entry name" value="L-xylulose/Carbonyl_redctase"/>
</dbReference>
<dbReference type="GO" id="GO:0005997">
    <property type="term" value="P:xylulose metabolic process"/>
    <property type="evidence" value="ECO:0007669"/>
    <property type="project" value="TreeGrafter"/>
</dbReference>
<dbReference type="EMBL" id="OE841174">
    <property type="protein sequence ID" value="CAD7594550.1"/>
    <property type="molecule type" value="Genomic_DNA"/>
</dbReference>
<dbReference type="SUPFAM" id="SSF51735">
    <property type="entry name" value="NAD(P)-binding Rossmann-fold domains"/>
    <property type="match status" value="1"/>
</dbReference>
<evidence type="ECO:0000256" key="1">
    <source>
        <dbReference type="ARBA" id="ARBA00006484"/>
    </source>
</evidence>
<keyword evidence="2" id="KW-0521">NADP</keyword>
<reference evidence="3" key="1">
    <citation type="submission" date="2020-11" db="EMBL/GenBank/DDBJ databases">
        <authorList>
            <person name="Tran Van P."/>
        </authorList>
    </citation>
    <scope>NUCLEOTIDE SEQUENCE</scope>
</reference>
<sequence>MKPVKGKSYITCTDGHAGRGVSLVYSGLPVTGRRDWTPDDDIESWSSALRMVSPLSFMQMWAGLANHLVYCGTKGAVDAMTRAMALELGPHNIRVNTVNPTVVMTAMGKLGWSIPEKAASMVSKIPLGRLAEVHEVVDATIFLLSDKSSMISGIALPVDGGFLAC</sequence>
<dbReference type="InterPro" id="IPR002347">
    <property type="entry name" value="SDR_fam"/>
</dbReference>
<evidence type="ECO:0008006" key="4">
    <source>
        <dbReference type="Google" id="ProtNLM"/>
    </source>
</evidence>
<dbReference type="PANTHER" id="PTHR44252:SF3">
    <property type="entry name" value="D-ERYTHRULOSE REDUCTASE-RELATED"/>
    <property type="match status" value="1"/>
</dbReference>
<comment type="similarity">
    <text evidence="1">Belongs to the short-chain dehydrogenases/reductases (SDR) family.</text>
</comment>
<dbReference type="GO" id="GO:0006006">
    <property type="term" value="P:glucose metabolic process"/>
    <property type="evidence" value="ECO:0007669"/>
    <property type="project" value="TreeGrafter"/>
</dbReference>
<dbReference type="GO" id="GO:0004090">
    <property type="term" value="F:carbonyl reductase (NADPH) activity"/>
    <property type="evidence" value="ECO:0007669"/>
    <property type="project" value="TreeGrafter"/>
</dbReference>
<accession>A0A7R9JYF5</accession>
<organism evidence="3">
    <name type="scientific">Timema genevievae</name>
    <name type="common">Walking stick</name>
    <dbReference type="NCBI Taxonomy" id="629358"/>
    <lineage>
        <taxon>Eukaryota</taxon>
        <taxon>Metazoa</taxon>
        <taxon>Ecdysozoa</taxon>
        <taxon>Arthropoda</taxon>
        <taxon>Hexapoda</taxon>
        <taxon>Insecta</taxon>
        <taxon>Pterygota</taxon>
        <taxon>Neoptera</taxon>
        <taxon>Polyneoptera</taxon>
        <taxon>Phasmatodea</taxon>
        <taxon>Timematodea</taxon>
        <taxon>Timematoidea</taxon>
        <taxon>Timematidae</taxon>
        <taxon>Timema</taxon>
    </lineage>
</organism>
<dbReference type="GO" id="GO:0050038">
    <property type="term" value="F:L-xylulose reductase (NADPH) activity"/>
    <property type="evidence" value="ECO:0007669"/>
    <property type="project" value="TreeGrafter"/>
</dbReference>
<gene>
    <name evidence="3" type="ORF">TGEB3V08_LOCUS5703</name>
</gene>
<dbReference type="PANTHER" id="PTHR44252">
    <property type="entry name" value="D-ERYTHRULOSE REDUCTASE"/>
    <property type="match status" value="1"/>
</dbReference>
<proteinExistence type="inferred from homology"/>
<dbReference type="InterPro" id="IPR036291">
    <property type="entry name" value="NAD(P)-bd_dom_sf"/>
</dbReference>
<dbReference type="Gene3D" id="3.40.50.720">
    <property type="entry name" value="NAD(P)-binding Rossmann-like Domain"/>
    <property type="match status" value="1"/>
</dbReference>
<dbReference type="Pfam" id="PF13561">
    <property type="entry name" value="adh_short_C2"/>
    <property type="match status" value="1"/>
</dbReference>